<accession>A0A485K1V3</accession>
<dbReference type="InterPro" id="IPR015943">
    <property type="entry name" value="WD40/YVTN_repeat-like_dom_sf"/>
</dbReference>
<dbReference type="PROSITE" id="PS50294">
    <property type="entry name" value="WD_REPEATS_REGION"/>
    <property type="match status" value="1"/>
</dbReference>
<organism evidence="4 5">
    <name type="scientific">Aphanomyces stellatus</name>
    <dbReference type="NCBI Taxonomy" id="120398"/>
    <lineage>
        <taxon>Eukaryota</taxon>
        <taxon>Sar</taxon>
        <taxon>Stramenopiles</taxon>
        <taxon>Oomycota</taxon>
        <taxon>Saprolegniomycetes</taxon>
        <taxon>Saprolegniales</taxon>
        <taxon>Verrucalvaceae</taxon>
        <taxon>Aphanomyces</taxon>
    </lineage>
</organism>
<dbReference type="InterPro" id="IPR036322">
    <property type="entry name" value="WD40_repeat_dom_sf"/>
</dbReference>
<dbReference type="SUPFAM" id="SSF50978">
    <property type="entry name" value="WD40 repeat-like"/>
    <property type="match status" value="2"/>
</dbReference>
<gene>
    <name evidence="4" type="primary">Aste57867_64</name>
    <name evidence="3" type="ORF">As57867_000064</name>
    <name evidence="4" type="ORF">ASTE57867_64</name>
</gene>
<evidence type="ECO:0000313" key="4">
    <source>
        <dbReference type="EMBL" id="VFT77290.1"/>
    </source>
</evidence>
<dbReference type="EMBL" id="CAADRA010000002">
    <property type="protein sequence ID" value="VFT77290.1"/>
    <property type="molecule type" value="Genomic_DNA"/>
</dbReference>
<dbReference type="Proteomes" id="UP000332933">
    <property type="component" value="Unassembled WGS sequence"/>
</dbReference>
<evidence type="ECO:0000313" key="3">
    <source>
        <dbReference type="EMBL" id="KAF0720785.1"/>
    </source>
</evidence>
<dbReference type="Gene3D" id="2.130.10.10">
    <property type="entry name" value="YVTN repeat-like/Quinoprotein amine dehydrogenase"/>
    <property type="match status" value="1"/>
</dbReference>
<evidence type="ECO:0000313" key="5">
    <source>
        <dbReference type="Proteomes" id="UP000332933"/>
    </source>
</evidence>
<dbReference type="GO" id="GO:0043291">
    <property type="term" value="C:RAVE complex"/>
    <property type="evidence" value="ECO:0007669"/>
    <property type="project" value="TreeGrafter"/>
</dbReference>
<dbReference type="GO" id="GO:0007035">
    <property type="term" value="P:vacuolar acidification"/>
    <property type="evidence" value="ECO:0007669"/>
    <property type="project" value="TreeGrafter"/>
</dbReference>
<dbReference type="EMBL" id="VJMH01000002">
    <property type="protein sequence ID" value="KAF0720785.1"/>
    <property type="molecule type" value="Genomic_DNA"/>
</dbReference>
<keyword evidence="1" id="KW-0853">WD repeat</keyword>
<proteinExistence type="predicted"/>
<dbReference type="PANTHER" id="PTHR13950">
    <property type="entry name" value="RABCONNECTIN-RELATED"/>
    <property type="match status" value="1"/>
</dbReference>
<evidence type="ECO:0000259" key="2">
    <source>
        <dbReference type="Pfam" id="PF12234"/>
    </source>
</evidence>
<protein>
    <submittedName>
        <fullName evidence="4">Aste57867_64 protein</fullName>
    </submittedName>
</protein>
<feature type="domain" description="RAVE complex protein Rav1 C-terminal" evidence="2">
    <location>
        <begin position="772"/>
        <end position="1131"/>
    </location>
</feature>
<dbReference type="OrthoDB" id="342131at2759"/>
<keyword evidence="5" id="KW-1185">Reference proteome</keyword>
<reference evidence="4 5" key="1">
    <citation type="submission" date="2019-03" db="EMBL/GenBank/DDBJ databases">
        <authorList>
            <person name="Gaulin E."/>
            <person name="Dumas B."/>
        </authorList>
    </citation>
    <scope>NUCLEOTIDE SEQUENCE [LARGE SCALE GENOMIC DNA]</scope>
    <source>
        <strain evidence="4">CBS 568.67</strain>
    </source>
</reference>
<dbReference type="InterPro" id="IPR001680">
    <property type="entry name" value="WD40_rpt"/>
</dbReference>
<dbReference type="InterPro" id="IPR022033">
    <property type="entry name" value="Rav1p_C"/>
</dbReference>
<dbReference type="InterPro" id="IPR052208">
    <property type="entry name" value="DmX-like/RAVE_component"/>
</dbReference>
<name>A0A485K1V3_9STRA</name>
<dbReference type="PANTHER" id="PTHR13950:SF9">
    <property type="entry name" value="RABCONNECTIN-3A"/>
    <property type="match status" value="1"/>
</dbReference>
<dbReference type="SMART" id="SM00320">
    <property type="entry name" value="WD40"/>
    <property type="match status" value="6"/>
</dbReference>
<sequence>MLEKIACCVGACSPSAKLVAQHDLINYRWLFYTSEASSSLYIARAPLPQSGDDVIELYSPVQTISLPSAPQNGEGLLFGPEKRGATSNERSLEWHCEATWRCEPNMKCPLKWCESKEDLWLIAADSKLSIWKVVDDAVTVYANRSFELGTSTHLFDACSTGRYAATASSAHARLAKVWALSAWTMEMTKPSCVFLGHSRALVSMEWTNPGLHVMDNATLLTLDAAGEVTLWREDSNAATFGFIRSLRFDTADLPAQVRCCGAISQRKSPVVTPLEMKESTLALWKTAAPSFADKTHDLYTHTMDRFHMKTSKTLGFAFRAGATADTHEGEKFIQGNLALSKCSIAYLIYAVLANGDLCVWRVDCTTFLTSTPRATLICSTTDMHHILSEASLLYVSSLDFSCPLPFLLAFFSSYSVATPSTPFHLSISLTTNLHDLQVLSMQLAPTSPTTLSHILNWSITPGIVASMGALDAIADTAFGEPNTLLFRDTQHMLFGMDTRTQRTVAYNPTLRIAAAAAIMSIGLVFCITSQSELIVICNRSSTIKLDQVDGSAHVTSFLHGREEMDDSSAVVRFVGVATDTLFLWRVDVSDPNKPRLVEKAVLAIPSGTICATFLGNVDSFASVTSGDDSALYLWRLTNEPLTLLSIRQTPLVARVRQVQLHPTGLMVMLLDSPSVVQIQHVWDPVHLYQWPVDPTVHAVGGWMQQPPNHIVICLSSTALHLFGIDGTPILTQEIPTGMPASLNIPSSMHHHPWMYLAHGASITRYMLTGATSQLAPVATPWTPLVLVHFLLQGAFKSVERVLQSLVDAISLQETQSYMDMKEARVSFPSLAWKAVCLDASGKDDRLTFTKKKDTAAMLFAPRVTAAAKTKPTTDFDAFFTADRLQLVPEPALFRSICLMLKCEQDATDLPGLKFLVRLLWRDAVDDGLCAEALLWARLSSMDLFALPYFQTLTMEWKHMQQLRLPFWLDDIQRLRQKTEQVAQREYAASKDPFTVALYYVLLGKTRVLSGLFRLAKESKIAELLVNDFSEDRWKAAAIKNAFVLKSKQRYTLAATFFLLGGKVYEAASIAESADPSCVLSFLILRLSEPSSLHELGPTTRQFVQTVLVSKAGLANDVYMQCFCAYLLENQLVLDSLLHRPKSSMSCVFLTTPGAYWRTMGATLYGACQLVQHASASLREEQEPECLALFCTAASRLHAQGHSFLAYSLVTEMGPTFSALQYLPQWSWVESTRVCMSLACLEDQLQHLCPPFLDALDKSLGQPKAPPCAFPLQTKLEQAWSHFPLVGASEMAQLLRPHSTVAWLLASQWFDYSTQPVLDQVECITNAMDAPALPSMVLQASLSLIEYLYLMPDEDAGVVRVATAAIYTALALVFPTYACRLSRCCVGRLLCLMFPHKEIGFTDLELCLTCLDYKPRVMPSLRQDLPHLFRMVQLLLATSLLPKKATPDCADWIALSAAIHHTMEQHVMRLTDQLDLARQLQTKWKSFYTPRVVPSVECSHGGACDWRHLFQLLIPAATSVLDFSLVPPPENGKQDNMFSEVIYRSDVPGESIRAMCCNMQQKNTVVFCNGRFLYRALAKKPPKTSSVTSTCQLHVNAKYSPPTVFFAADMDQQKSTVAATLSPQPDSKGSGNYRPIAVQSHPALPLFCSGTTKGSVEVWRFDQTTSCNVFEHLVAPATNTLAPLTTPRRDVHRIRFANSGHILGACDGLGYVYLWNFASEGASACYAHLQCHNRGTRDFAFLNASSCVASVGSSTKKKNLCLWDTLLPPHKALICAPLCHPMGATSVVFSSRHQLLISGGESGSLNIFDVRRQRSLYAVSTAHDSAITTLALHPKGHCVLSGSANGDVKIWSLPLFRELSSWVSTRPRQPSFLGDASSFATTAPTVTGITDAFATEDFFYASASDGVIQRYQTPLVPSLPA</sequence>
<reference evidence="3" key="2">
    <citation type="submission" date="2019-06" db="EMBL/GenBank/DDBJ databases">
        <title>Genomics analysis of Aphanomyces spp. identifies a new class of oomycete effector associated with host adaptation.</title>
        <authorList>
            <person name="Gaulin E."/>
        </authorList>
    </citation>
    <scope>NUCLEOTIDE SEQUENCE</scope>
    <source>
        <strain evidence="3">CBS 578.67</strain>
    </source>
</reference>
<dbReference type="PROSITE" id="PS50082">
    <property type="entry name" value="WD_REPEATS_2"/>
    <property type="match status" value="1"/>
</dbReference>
<feature type="repeat" description="WD" evidence="1">
    <location>
        <begin position="1819"/>
        <end position="1852"/>
    </location>
</feature>
<dbReference type="Pfam" id="PF00400">
    <property type="entry name" value="WD40"/>
    <property type="match status" value="2"/>
</dbReference>
<dbReference type="Pfam" id="PF12234">
    <property type="entry name" value="Rav1p_C"/>
    <property type="match status" value="1"/>
</dbReference>
<evidence type="ECO:0000256" key="1">
    <source>
        <dbReference type="PROSITE-ProRule" id="PRU00221"/>
    </source>
</evidence>